<organism evidence="8 9">
    <name type="scientific">Dovyalis caffra</name>
    <dbReference type="NCBI Taxonomy" id="77055"/>
    <lineage>
        <taxon>Eukaryota</taxon>
        <taxon>Viridiplantae</taxon>
        <taxon>Streptophyta</taxon>
        <taxon>Embryophyta</taxon>
        <taxon>Tracheophyta</taxon>
        <taxon>Spermatophyta</taxon>
        <taxon>Magnoliopsida</taxon>
        <taxon>eudicotyledons</taxon>
        <taxon>Gunneridae</taxon>
        <taxon>Pentapetalae</taxon>
        <taxon>rosids</taxon>
        <taxon>fabids</taxon>
        <taxon>Malpighiales</taxon>
        <taxon>Salicaceae</taxon>
        <taxon>Flacourtieae</taxon>
        <taxon>Dovyalis</taxon>
    </lineage>
</organism>
<dbReference type="PANTHER" id="PTHR31080:SF15">
    <property type="entry name" value="INVERTASE"/>
    <property type="match status" value="1"/>
</dbReference>
<dbReference type="CDD" id="cd15798">
    <property type="entry name" value="PMEI-like_3"/>
    <property type="match status" value="1"/>
</dbReference>
<dbReference type="Pfam" id="PF04043">
    <property type="entry name" value="PMEI"/>
    <property type="match status" value="1"/>
</dbReference>
<comment type="caution">
    <text evidence="8">The sequence shown here is derived from an EMBL/GenBank/DDBJ whole genome shotgun (WGS) entry which is preliminary data.</text>
</comment>
<keyword evidence="4" id="KW-0732">Signal</keyword>
<dbReference type="PANTHER" id="PTHR31080">
    <property type="entry name" value="PECTINESTERASE INHIBITOR-LIKE"/>
    <property type="match status" value="1"/>
</dbReference>
<keyword evidence="3" id="KW-0964">Secreted</keyword>
<dbReference type="AlphaFoldDB" id="A0AAV1RNP5"/>
<dbReference type="Proteomes" id="UP001314170">
    <property type="component" value="Unassembled WGS sequence"/>
</dbReference>
<dbReference type="SMART" id="SM00856">
    <property type="entry name" value="PMEI"/>
    <property type="match status" value="1"/>
</dbReference>
<dbReference type="GO" id="GO:0048046">
    <property type="term" value="C:apoplast"/>
    <property type="evidence" value="ECO:0007669"/>
    <property type="project" value="UniProtKB-SubCell"/>
</dbReference>
<accession>A0AAV1RNP5</accession>
<evidence type="ECO:0000256" key="3">
    <source>
        <dbReference type="ARBA" id="ARBA00022525"/>
    </source>
</evidence>
<dbReference type="SUPFAM" id="SSF101148">
    <property type="entry name" value="Plant invertase/pectin methylesterase inhibitor"/>
    <property type="match status" value="1"/>
</dbReference>
<evidence type="ECO:0000256" key="4">
    <source>
        <dbReference type="ARBA" id="ARBA00022729"/>
    </source>
</evidence>
<dbReference type="InterPro" id="IPR035513">
    <property type="entry name" value="Invertase/methylesterase_inhib"/>
</dbReference>
<evidence type="ECO:0000313" key="8">
    <source>
        <dbReference type="EMBL" id="CAK7337062.1"/>
    </source>
</evidence>
<dbReference type="Gene3D" id="1.20.140.40">
    <property type="entry name" value="Invertase/pectin methylesterase inhibitor family protein"/>
    <property type="match status" value="1"/>
</dbReference>
<comment type="subcellular location">
    <subcellularLocation>
        <location evidence="1">Secreted</location>
        <location evidence="1">Extracellular space</location>
        <location evidence="1">Apoplast</location>
    </subcellularLocation>
</comment>
<dbReference type="InterPro" id="IPR051955">
    <property type="entry name" value="PME_Inhibitor"/>
</dbReference>
<evidence type="ECO:0000259" key="7">
    <source>
        <dbReference type="SMART" id="SM00856"/>
    </source>
</evidence>
<dbReference type="GO" id="GO:0004857">
    <property type="term" value="F:enzyme inhibitor activity"/>
    <property type="evidence" value="ECO:0007669"/>
    <property type="project" value="InterPro"/>
</dbReference>
<keyword evidence="9" id="KW-1185">Reference proteome</keyword>
<evidence type="ECO:0000256" key="1">
    <source>
        <dbReference type="ARBA" id="ARBA00004271"/>
    </source>
</evidence>
<dbReference type="EMBL" id="CAWUPB010001010">
    <property type="protein sequence ID" value="CAK7337062.1"/>
    <property type="molecule type" value="Genomic_DNA"/>
</dbReference>
<proteinExistence type="inferred from homology"/>
<protein>
    <recommendedName>
        <fullName evidence="7">Pectinesterase inhibitor domain-containing protein</fullName>
    </recommendedName>
</protein>
<evidence type="ECO:0000256" key="2">
    <source>
        <dbReference type="ARBA" id="ARBA00022523"/>
    </source>
</evidence>
<evidence type="ECO:0000313" key="9">
    <source>
        <dbReference type="Proteomes" id="UP001314170"/>
    </source>
</evidence>
<dbReference type="NCBIfam" id="TIGR01614">
    <property type="entry name" value="PME_inhib"/>
    <property type="match status" value="1"/>
</dbReference>
<dbReference type="InterPro" id="IPR006501">
    <property type="entry name" value="Pectinesterase_inhib_dom"/>
</dbReference>
<dbReference type="FunFam" id="1.20.140.40:FF:000006">
    <property type="entry name" value="Pectinesterase inhibitor 3"/>
    <property type="match status" value="1"/>
</dbReference>
<name>A0AAV1RNP5_9ROSI</name>
<feature type="domain" description="Pectinesterase inhibitor" evidence="7">
    <location>
        <begin position="64"/>
        <end position="220"/>
    </location>
</feature>
<comment type="similarity">
    <text evidence="6">Belongs to the PMEI family.</text>
</comment>
<gene>
    <name evidence="8" type="ORF">DCAF_LOCUS12089</name>
</gene>
<reference evidence="8 9" key="1">
    <citation type="submission" date="2024-01" db="EMBL/GenBank/DDBJ databases">
        <authorList>
            <person name="Waweru B."/>
        </authorList>
    </citation>
    <scope>NUCLEOTIDE SEQUENCE [LARGE SCALE GENOMIC DNA]</scope>
</reference>
<evidence type="ECO:0000256" key="6">
    <source>
        <dbReference type="ARBA" id="ARBA00038471"/>
    </source>
</evidence>
<keyword evidence="5" id="KW-1015">Disulfide bond</keyword>
<sequence>MDVEERVVKLPQKSAWASASVEQRIMQNRVQGTCALVVLAFLLCISNAQTSSAAITTTKTSRKTYTDYLKTACNSTTYPQLCFKSLYSYSSTIKTNDLKLCNAALTVSLEAARNTSKLVKSLSKRRGLSKIEAAVIEDCVEQITDSIDEIKQSLKVLGSLSGSDKQIQIDNIKTWVSAAITDQNTCTDGFDGRKISHAVKSTISKSIVNVGRLTSNALALINKLSY</sequence>
<keyword evidence="2" id="KW-0052">Apoplast</keyword>
<evidence type="ECO:0000256" key="5">
    <source>
        <dbReference type="ARBA" id="ARBA00023157"/>
    </source>
</evidence>